<dbReference type="PANTHER" id="PTHR43649:SF31">
    <property type="entry name" value="SN-GLYCEROL-3-PHOSPHATE-BINDING PERIPLASMIC PROTEIN UGPB"/>
    <property type="match status" value="1"/>
</dbReference>
<dbReference type="OrthoDB" id="9762335at2"/>
<reference evidence="9 10" key="1">
    <citation type="submission" date="2018-06" db="EMBL/GenBank/DDBJ databases">
        <title>Draft Whole-Genome Sequence of the purple photosynthetic bacterium Rhodospeudomonas palustris XCP.</title>
        <authorList>
            <person name="Rayyan A."/>
            <person name="Meyer T.E."/>
            <person name="Kyndt J.A."/>
        </authorList>
    </citation>
    <scope>NUCLEOTIDE SEQUENCE [LARGE SCALE GENOMIC DNA]</scope>
    <source>
        <strain evidence="9 10">XCP</strain>
    </source>
</reference>
<accession>A0A323UEM8</accession>
<keyword evidence="5" id="KW-0813">Transport</keyword>
<comment type="subcellular location">
    <subcellularLocation>
        <location evidence="1">Periplasm</location>
    </subcellularLocation>
</comment>
<dbReference type="SUPFAM" id="SSF53850">
    <property type="entry name" value="Periplasmic binding protein-like II"/>
    <property type="match status" value="1"/>
</dbReference>
<dbReference type="Proteomes" id="UP000248134">
    <property type="component" value="Unassembled WGS sequence"/>
</dbReference>
<keyword evidence="6" id="KW-0732">Signal</keyword>
<comment type="similarity">
    <text evidence="2">Belongs to the bacterial solute-binding protein 1 family.</text>
</comment>
<dbReference type="EMBL" id="QKQS01000023">
    <property type="protein sequence ID" value="PZA11362.1"/>
    <property type="molecule type" value="Genomic_DNA"/>
</dbReference>
<dbReference type="AlphaFoldDB" id="A0A323UEM8"/>
<comment type="subunit">
    <text evidence="3">The complex is composed of two ATP-binding proteins (UgpC), two transmembrane proteins (UgpA and UgpE) and a solute-binding protein (UgpB).</text>
</comment>
<dbReference type="InterPro" id="IPR006059">
    <property type="entry name" value="SBP"/>
</dbReference>
<comment type="caution">
    <text evidence="9">The sequence shown here is derived from an EMBL/GenBank/DDBJ whole genome shotgun (WGS) entry which is preliminary data.</text>
</comment>
<evidence type="ECO:0000313" key="10">
    <source>
        <dbReference type="Proteomes" id="UP000248134"/>
    </source>
</evidence>
<organism evidence="9 10">
    <name type="scientific">Rhodopseudomonas palustris</name>
    <dbReference type="NCBI Taxonomy" id="1076"/>
    <lineage>
        <taxon>Bacteria</taxon>
        <taxon>Pseudomonadati</taxon>
        <taxon>Pseudomonadota</taxon>
        <taxon>Alphaproteobacteria</taxon>
        <taxon>Hyphomicrobiales</taxon>
        <taxon>Nitrobacteraceae</taxon>
        <taxon>Rhodopseudomonas</taxon>
    </lineage>
</organism>
<protein>
    <recommendedName>
        <fullName evidence="4">sn-glycerol-3-phosphate-binding periplasmic protein UgpB</fullName>
    </recommendedName>
</protein>
<comment type="function">
    <text evidence="8">Part of the ABC transporter complex UgpBAEC involved in sn-glycerol-3-phosphate (G3P) import. Binds G3P.</text>
</comment>
<evidence type="ECO:0000256" key="6">
    <source>
        <dbReference type="ARBA" id="ARBA00022729"/>
    </source>
</evidence>
<dbReference type="GO" id="GO:0042597">
    <property type="term" value="C:periplasmic space"/>
    <property type="evidence" value="ECO:0007669"/>
    <property type="project" value="UniProtKB-SubCell"/>
</dbReference>
<evidence type="ECO:0000256" key="1">
    <source>
        <dbReference type="ARBA" id="ARBA00004418"/>
    </source>
</evidence>
<dbReference type="InterPro" id="IPR050490">
    <property type="entry name" value="Bact_solute-bd_prot1"/>
</dbReference>
<evidence type="ECO:0000313" key="9">
    <source>
        <dbReference type="EMBL" id="PZA11362.1"/>
    </source>
</evidence>
<name>A0A323UEM8_RHOPL</name>
<keyword evidence="7" id="KW-0574">Periplasm</keyword>
<sequence>MAGMLGRLAQMAAVLVWGGVGIAPAAATTEIVWWHAMSGELGRQLEKLATDFNASQSDYRVVPSYKGNYTQTVTAAIFAFRSSSQPAIVQVNEIATATMMAARGAVYPVYELMRDENETFSPDDYLPAVTGYYTDLSGNMLSFPFNASTPILYYNKTLFRRAGLDPEVPPATWPEVGAMATRLRDAGAACGFTTSWPSWVHIENFSAYHNLPLATQSNGLGGLDAELVFNNPVVVRHVAQLADWQKTKIYDYGGRATAAEPLFQQGDCGIFIGSSATRADILANAKFEVGYGRLPYWPDVAGAPQNTIIGGATLWVLRGRPAAEYKGVAKFFAYLSKPDIQAAWHQHTGYLPITKAAYDLTRAQGFYDRNPGTAISIEQITLKPPTENSRGLRLGSFVLVRTAIEDELEHAVRGEKPAQAAMDAAVERGNKLLRQFERTKP</sequence>
<dbReference type="NCBIfam" id="NF008211">
    <property type="entry name" value="PRK10974.1"/>
    <property type="match status" value="1"/>
</dbReference>
<evidence type="ECO:0000256" key="3">
    <source>
        <dbReference type="ARBA" id="ARBA00011557"/>
    </source>
</evidence>
<proteinExistence type="inferred from homology"/>
<dbReference type="Pfam" id="PF13416">
    <property type="entry name" value="SBP_bac_8"/>
    <property type="match status" value="1"/>
</dbReference>
<dbReference type="Gene3D" id="3.40.190.10">
    <property type="entry name" value="Periplasmic binding protein-like II"/>
    <property type="match status" value="2"/>
</dbReference>
<dbReference type="CDD" id="cd14748">
    <property type="entry name" value="PBP2_UgpB"/>
    <property type="match status" value="1"/>
</dbReference>
<evidence type="ECO:0000256" key="4">
    <source>
        <dbReference type="ARBA" id="ARBA00017470"/>
    </source>
</evidence>
<evidence type="ECO:0000256" key="2">
    <source>
        <dbReference type="ARBA" id="ARBA00008520"/>
    </source>
</evidence>
<gene>
    <name evidence="9" type="ORF">DNX69_18935</name>
</gene>
<evidence type="ECO:0000256" key="8">
    <source>
        <dbReference type="ARBA" id="ARBA00034473"/>
    </source>
</evidence>
<dbReference type="PANTHER" id="PTHR43649">
    <property type="entry name" value="ARABINOSE-BINDING PROTEIN-RELATED"/>
    <property type="match status" value="1"/>
</dbReference>
<evidence type="ECO:0000256" key="7">
    <source>
        <dbReference type="ARBA" id="ARBA00022764"/>
    </source>
</evidence>
<evidence type="ECO:0000256" key="5">
    <source>
        <dbReference type="ARBA" id="ARBA00022448"/>
    </source>
</evidence>